<name>A0A426Y3Q6_ENSVE</name>
<protein>
    <submittedName>
        <fullName evidence="1">Uncharacterized protein</fullName>
    </submittedName>
</protein>
<dbReference type="Proteomes" id="UP000287651">
    <property type="component" value="Unassembled WGS sequence"/>
</dbReference>
<dbReference type="AlphaFoldDB" id="A0A426Y3Q6"/>
<dbReference type="EMBL" id="AMZH03015236">
    <property type="protein sequence ID" value="RRT46382.1"/>
    <property type="molecule type" value="Genomic_DNA"/>
</dbReference>
<comment type="caution">
    <text evidence="1">The sequence shown here is derived from an EMBL/GenBank/DDBJ whole genome shotgun (WGS) entry which is preliminary data.</text>
</comment>
<proteinExistence type="predicted"/>
<reference evidence="1 2" key="1">
    <citation type="journal article" date="2014" name="Agronomy (Basel)">
        <title>A Draft Genome Sequence for Ensete ventricosum, the Drought-Tolerant Tree Against Hunger.</title>
        <authorList>
            <person name="Harrison J."/>
            <person name="Moore K.A."/>
            <person name="Paszkiewicz K."/>
            <person name="Jones T."/>
            <person name="Grant M."/>
            <person name="Ambacheew D."/>
            <person name="Muzemil S."/>
            <person name="Studholme D.J."/>
        </authorList>
    </citation>
    <scope>NUCLEOTIDE SEQUENCE [LARGE SCALE GENOMIC DNA]</scope>
</reference>
<organism evidence="1 2">
    <name type="scientific">Ensete ventricosum</name>
    <name type="common">Abyssinian banana</name>
    <name type="synonym">Musa ensete</name>
    <dbReference type="NCBI Taxonomy" id="4639"/>
    <lineage>
        <taxon>Eukaryota</taxon>
        <taxon>Viridiplantae</taxon>
        <taxon>Streptophyta</taxon>
        <taxon>Embryophyta</taxon>
        <taxon>Tracheophyta</taxon>
        <taxon>Spermatophyta</taxon>
        <taxon>Magnoliopsida</taxon>
        <taxon>Liliopsida</taxon>
        <taxon>Zingiberales</taxon>
        <taxon>Musaceae</taxon>
        <taxon>Ensete</taxon>
    </lineage>
</organism>
<gene>
    <name evidence="1" type="ORF">B296_00033964</name>
</gene>
<evidence type="ECO:0000313" key="1">
    <source>
        <dbReference type="EMBL" id="RRT46382.1"/>
    </source>
</evidence>
<sequence length="79" mass="8622">MDPKSSLGISQGLDNAVGARRKFARRFAEEIGKLARNTPGDRQRKTVRLAAGDYEGCRNAGVRLLSLVVMFDCNLQVVG</sequence>
<accession>A0A426Y3Q6</accession>
<evidence type="ECO:0000313" key="2">
    <source>
        <dbReference type="Proteomes" id="UP000287651"/>
    </source>
</evidence>